<evidence type="ECO:0000313" key="13">
    <source>
        <dbReference type="Proteomes" id="UP001180840"/>
    </source>
</evidence>
<gene>
    <name evidence="12" type="ORF">J2S39_001779</name>
</gene>
<evidence type="ECO:0000256" key="1">
    <source>
        <dbReference type="ARBA" id="ARBA00004496"/>
    </source>
</evidence>
<dbReference type="Proteomes" id="UP001180840">
    <property type="component" value="Unassembled WGS sequence"/>
</dbReference>
<proteinExistence type="inferred from homology"/>
<dbReference type="Gene3D" id="3.40.50.150">
    <property type="entry name" value="Vaccinia Virus protein VP39"/>
    <property type="match status" value="1"/>
</dbReference>
<evidence type="ECO:0000256" key="8">
    <source>
        <dbReference type="ARBA" id="ARBA00022691"/>
    </source>
</evidence>
<evidence type="ECO:0000256" key="4">
    <source>
        <dbReference type="ARBA" id="ARBA00013346"/>
    </source>
</evidence>
<keyword evidence="8" id="KW-0949">S-adenosyl-L-methionine</keyword>
<dbReference type="EMBL" id="JAVDXZ010000001">
    <property type="protein sequence ID" value="MDR7330103.1"/>
    <property type="molecule type" value="Genomic_DNA"/>
</dbReference>
<protein>
    <recommendedName>
        <fullName evidence="4">Protein-L-isoaspartate O-methyltransferase</fullName>
        <ecNumber evidence="3">2.1.1.77</ecNumber>
    </recommendedName>
    <alternativeName>
        <fullName evidence="11">L-isoaspartyl protein carboxyl methyltransferase</fullName>
    </alternativeName>
    <alternativeName>
        <fullName evidence="9">Protein L-isoaspartyl methyltransferase</fullName>
    </alternativeName>
    <alternativeName>
        <fullName evidence="10">Protein-beta-aspartate methyltransferase</fullName>
    </alternativeName>
</protein>
<keyword evidence="6 12" id="KW-0489">Methyltransferase</keyword>
<dbReference type="GO" id="GO:0032259">
    <property type="term" value="P:methylation"/>
    <property type="evidence" value="ECO:0007669"/>
    <property type="project" value="UniProtKB-KW"/>
</dbReference>
<organism evidence="12 13">
    <name type="scientific">Corynebacterium guangdongense</name>
    <dbReference type="NCBI Taxonomy" id="1783348"/>
    <lineage>
        <taxon>Bacteria</taxon>
        <taxon>Bacillati</taxon>
        <taxon>Actinomycetota</taxon>
        <taxon>Actinomycetes</taxon>
        <taxon>Mycobacteriales</taxon>
        <taxon>Corynebacteriaceae</taxon>
        <taxon>Corynebacterium</taxon>
    </lineage>
</organism>
<keyword evidence="13" id="KW-1185">Reference proteome</keyword>
<dbReference type="EC" id="2.1.1.77" evidence="3"/>
<comment type="subcellular location">
    <subcellularLocation>
        <location evidence="1">Cytoplasm</location>
    </subcellularLocation>
</comment>
<evidence type="ECO:0000256" key="3">
    <source>
        <dbReference type="ARBA" id="ARBA00011890"/>
    </source>
</evidence>
<evidence type="ECO:0000256" key="7">
    <source>
        <dbReference type="ARBA" id="ARBA00022679"/>
    </source>
</evidence>
<accession>A0ABU2A0E1</accession>
<evidence type="ECO:0000256" key="6">
    <source>
        <dbReference type="ARBA" id="ARBA00022603"/>
    </source>
</evidence>
<dbReference type="CDD" id="cd02440">
    <property type="entry name" value="AdoMet_MTases"/>
    <property type="match status" value="1"/>
</dbReference>
<comment type="similarity">
    <text evidence="2">Belongs to the methyltransferase superfamily. L-isoaspartyl/D-aspartyl protein methyltransferase family.</text>
</comment>
<comment type="caution">
    <text evidence="12">The sequence shown here is derived from an EMBL/GenBank/DDBJ whole genome shotgun (WGS) entry which is preliminary data.</text>
</comment>
<reference evidence="12" key="1">
    <citation type="submission" date="2023-07" db="EMBL/GenBank/DDBJ databases">
        <title>Sequencing the genomes of 1000 actinobacteria strains.</title>
        <authorList>
            <person name="Klenk H.-P."/>
        </authorList>
    </citation>
    <scope>NUCLEOTIDE SEQUENCE</scope>
    <source>
        <strain evidence="12">DSM 107476</strain>
    </source>
</reference>
<dbReference type="RefSeq" id="WP_290195497.1">
    <property type="nucleotide sequence ID" value="NZ_CP047654.1"/>
</dbReference>
<dbReference type="InterPro" id="IPR000682">
    <property type="entry name" value="PCMT"/>
</dbReference>
<evidence type="ECO:0000256" key="11">
    <source>
        <dbReference type="ARBA" id="ARBA00031350"/>
    </source>
</evidence>
<keyword evidence="7 12" id="KW-0808">Transferase</keyword>
<sequence>MIDRRDFLPESARRHALADAPLSIGHGQTNSQPTTVDNMLELLDARPGHRVLDVGSGSAWSTARLAEIVGPSGRVFGVERVPELVEFGRTNLAKYDFPWASIHQAGTTLGLPEEAPFDRILVSAMAEKLPQDLVAQLAPEGVMVIPVAGRMLRVDAAGGATAHGDYLFVPLITGE</sequence>
<evidence type="ECO:0000256" key="9">
    <source>
        <dbReference type="ARBA" id="ARBA00030757"/>
    </source>
</evidence>
<dbReference type="GO" id="GO:0004719">
    <property type="term" value="F:protein-L-isoaspartate (D-aspartate) O-methyltransferase activity"/>
    <property type="evidence" value="ECO:0007669"/>
    <property type="project" value="UniProtKB-EC"/>
</dbReference>
<name>A0ABU2A0E1_9CORY</name>
<evidence type="ECO:0000313" key="12">
    <source>
        <dbReference type="EMBL" id="MDR7330103.1"/>
    </source>
</evidence>
<dbReference type="InterPro" id="IPR029063">
    <property type="entry name" value="SAM-dependent_MTases_sf"/>
</dbReference>
<evidence type="ECO:0000256" key="5">
    <source>
        <dbReference type="ARBA" id="ARBA00022490"/>
    </source>
</evidence>
<keyword evidence="5" id="KW-0963">Cytoplasm</keyword>
<dbReference type="PANTHER" id="PTHR11579:SF0">
    <property type="entry name" value="PROTEIN-L-ISOASPARTATE(D-ASPARTATE) O-METHYLTRANSFERASE"/>
    <property type="match status" value="1"/>
</dbReference>
<dbReference type="PANTHER" id="PTHR11579">
    <property type="entry name" value="PROTEIN-L-ISOASPARTATE O-METHYLTRANSFERASE"/>
    <property type="match status" value="1"/>
</dbReference>
<evidence type="ECO:0000256" key="10">
    <source>
        <dbReference type="ARBA" id="ARBA00031323"/>
    </source>
</evidence>
<dbReference type="Pfam" id="PF01135">
    <property type="entry name" value="PCMT"/>
    <property type="match status" value="1"/>
</dbReference>
<dbReference type="SUPFAM" id="SSF53335">
    <property type="entry name" value="S-adenosyl-L-methionine-dependent methyltransferases"/>
    <property type="match status" value="1"/>
</dbReference>
<evidence type="ECO:0000256" key="2">
    <source>
        <dbReference type="ARBA" id="ARBA00005369"/>
    </source>
</evidence>